<keyword evidence="1" id="KW-1133">Transmembrane helix</keyword>
<reference evidence="3" key="1">
    <citation type="journal article" date="2019" name="Int. J. Syst. Evol. Microbiol.">
        <title>The Global Catalogue of Microorganisms (GCM) 10K type strain sequencing project: providing services to taxonomists for standard genome sequencing and annotation.</title>
        <authorList>
            <consortium name="The Broad Institute Genomics Platform"/>
            <consortium name="The Broad Institute Genome Sequencing Center for Infectious Disease"/>
            <person name="Wu L."/>
            <person name="Ma J."/>
        </authorList>
    </citation>
    <scope>NUCLEOTIDE SEQUENCE [LARGE SCALE GENOMIC DNA]</scope>
    <source>
        <strain evidence="3">CCUG 56608</strain>
    </source>
</reference>
<comment type="caution">
    <text evidence="2">The sequence shown here is derived from an EMBL/GenBank/DDBJ whole genome shotgun (WGS) entry which is preliminary data.</text>
</comment>
<feature type="transmembrane region" description="Helical" evidence="1">
    <location>
        <begin position="31"/>
        <end position="54"/>
    </location>
</feature>
<keyword evidence="3" id="KW-1185">Reference proteome</keyword>
<feature type="transmembrane region" description="Helical" evidence="1">
    <location>
        <begin position="5"/>
        <end position="25"/>
    </location>
</feature>
<proteinExistence type="predicted"/>
<name>A0ABW3NH47_9BACI</name>
<organism evidence="2 3">
    <name type="scientific">Oceanobacillus locisalsi</name>
    <dbReference type="NCBI Taxonomy" id="546107"/>
    <lineage>
        <taxon>Bacteria</taxon>
        <taxon>Bacillati</taxon>
        <taxon>Bacillota</taxon>
        <taxon>Bacilli</taxon>
        <taxon>Bacillales</taxon>
        <taxon>Bacillaceae</taxon>
        <taxon>Oceanobacillus</taxon>
    </lineage>
</organism>
<keyword evidence="1" id="KW-0812">Transmembrane</keyword>
<evidence type="ECO:0000256" key="1">
    <source>
        <dbReference type="SAM" id="Phobius"/>
    </source>
</evidence>
<sequence length="64" mass="7501">MHRPYLIKAIFYILFGALFIYIGVLSKGETIWNTVTILFAAIAALTFFAGFRMLRYYFKVKNKK</sequence>
<keyword evidence="1" id="KW-0472">Membrane</keyword>
<dbReference type="Proteomes" id="UP001597041">
    <property type="component" value="Unassembled WGS sequence"/>
</dbReference>
<dbReference type="Pfam" id="PF14146">
    <property type="entry name" value="DUF4305"/>
    <property type="match status" value="1"/>
</dbReference>
<accession>A0ABW3NH47</accession>
<protein>
    <submittedName>
        <fullName evidence="2">YdiK family protein</fullName>
    </submittedName>
</protein>
<gene>
    <name evidence="2" type="ORF">ACFQ19_12790</name>
</gene>
<dbReference type="InterPro" id="IPR025426">
    <property type="entry name" value="DUF4305"/>
</dbReference>
<dbReference type="RefSeq" id="WP_379592667.1">
    <property type="nucleotide sequence ID" value="NZ_JBHTKK010000015.1"/>
</dbReference>
<dbReference type="EMBL" id="JBHTKK010000015">
    <property type="protein sequence ID" value="MFD1066904.1"/>
    <property type="molecule type" value="Genomic_DNA"/>
</dbReference>
<evidence type="ECO:0000313" key="2">
    <source>
        <dbReference type="EMBL" id="MFD1066904.1"/>
    </source>
</evidence>
<evidence type="ECO:0000313" key="3">
    <source>
        <dbReference type="Proteomes" id="UP001597041"/>
    </source>
</evidence>